<dbReference type="AlphaFoldDB" id="T1GV03"/>
<dbReference type="HOGENOM" id="CLU_2029349_0_0_1"/>
<reference evidence="2" key="1">
    <citation type="submission" date="2013-02" db="EMBL/GenBank/DDBJ databases">
        <authorList>
            <person name="Hughes D."/>
        </authorList>
    </citation>
    <scope>NUCLEOTIDE SEQUENCE</scope>
    <source>
        <strain>Durham</strain>
        <strain evidence="2">NC isolate 2 -- Noor lab</strain>
    </source>
</reference>
<evidence type="ECO:0008006" key="3">
    <source>
        <dbReference type="Google" id="ProtNLM"/>
    </source>
</evidence>
<keyword evidence="2" id="KW-1185">Reference proteome</keyword>
<sequence>MNRPFSMNSRRGKNGHRSGMFRLTKRKTFLVCVVLFTFWYFFGLEELKFEDFLYPIEVKSAVKNVETREAIRRTWGAQGILNGVKIRTMFNLGRAENNSRVSSQWEFDRLTCADVSKKSSLF</sequence>
<dbReference type="EMBL" id="CAQQ02147961">
    <property type="status" value="NOT_ANNOTATED_CDS"/>
    <property type="molecule type" value="Genomic_DNA"/>
</dbReference>
<protein>
    <recommendedName>
        <fullName evidence="3">Hexosyltransferase</fullName>
    </recommendedName>
</protein>
<reference evidence="1" key="2">
    <citation type="submission" date="2015-06" db="UniProtKB">
        <authorList>
            <consortium name="EnsemblMetazoa"/>
        </authorList>
    </citation>
    <scope>IDENTIFICATION</scope>
</reference>
<proteinExistence type="predicted"/>
<accession>T1GV03</accession>
<evidence type="ECO:0000313" key="2">
    <source>
        <dbReference type="Proteomes" id="UP000015102"/>
    </source>
</evidence>
<evidence type="ECO:0000313" key="1">
    <source>
        <dbReference type="EnsemblMetazoa" id="MESCA007576-PA"/>
    </source>
</evidence>
<dbReference type="EMBL" id="CAQQ02147960">
    <property type="status" value="NOT_ANNOTATED_CDS"/>
    <property type="molecule type" value="Genomic_DNA"/>
</dbReference>
<dbReference type="Proteomes" id="UP000015102">
    <property type="component" value="Unassembled WGS sequence"/>
</dbReference>
<dbReference type="EnsemblMetazoa" id="MESCA007576-RA">
    <property type="protein sequence ID" value="MESCA007576-PA"/>
    <property type="gene ID" value="MESCA007576"/>
</dbReference>
<name>T1GV03_MEGSC</name>
<organism evidence="1 2">
    <name type="scientific">Megaselia scalaris</name>
    <name type="common">Humpbacked fly</name>
    <name type="synonym">Phora scalaris</name>
    <dbReference type="NCBI Taxonomy" id="36166"/>
    <lineage>
        <taxon>Eukaryota</taxon>
        <taxon>Metazoa</taxon>
        <taxon>Ecdysozoa</taxon>
        <taxon>Arthropoda</taxon>
        <taxon>Hexapoda</taxon>
        <taxon>Insecta</taxon>
        <taxon>Pterygota</taxon>
        <taxon>Neoptera</taxon>
        <taxon>Endopterygota</taxon>
        <taxon>Diptera</taxon>
        <taxon>Brachycera</taxon>
        <taxon>Muscomorpha</taxon>
        <taxon>Platypezoidea</taxon>
        <taxon>Phoridae</taxon>
        <taxon>Megaseliini</taxon>
        <taxon>Megaselia</taxon>
    </lineage>
</organism>